<protein>
    <recommendedName>
        <fullName evidence="6">Glycerol operon regulatory protein</fullName>
    </recommendedName>
</protein>
<evidence type="ECO:0000259" key="8">
    <source>
        <dbReference type="PROSITE" id="PS51078"/>
    </source>
</evidence>
<evidence type="ECO:0000256" key="6">
    <source>
        <dbReference type="ARBA" id="ARBA00070406"/>
    </source>
</evidence>
<proteinExistence type="predicted"/>
<dbReference type="InterPro" id="IPR029016">
    <property type="entry name" value="GAF-like_dom_sf"/>
</dbReference>
<dbReference type="PROSITE" id="PS51077">
    <property type="entry name" value="HTH_ICLR"/>
    <property type="match status" value="1"/>
</dbReference>
<comment type="function">
    <text evidence="5">May be an activator protein for the gylABX operon.</text>
</comment>
<dbReference type="AlphaFoldDB" id="A0A840F299"/>
<dbReference type="Proteomes" id="UP000551501">
    <property type="component" value="Unassembled WGS sequence"/>
</dbReference>
<keyword evidence="10" id="KW-1185">Reference proteome</keyword>
<keyword evidence="3 9" id="KW-0238">DNA-binding</keyword>
<dbReference type="SUPFAM" id="SSF55781">
    <property type="entry name" value="GAF domain-like"/>
    <property type="match status" value="1"/>
</dbReference>
<dbReference type="Pfam" id="PF09339">
    <property type="entry name" value="HTH_IclR"/>
    <property type="match status" value="1"/>
</dbReference>
<organism evidence="9 10">
    <name type="scientific">Gordonia humi</name>
    <dbReference type="NCBI Taxonomy" id="686429"/>
    <lineage>
        <taxon>Bacteria</taxon>
        <taxon>Bacillati</taxon>
        <taxon>Actinomycetota</taxon>
        <taxon>Actinomycetes</taxon>
        <taxon>Mycobacteriales</taxon>
        <taxon>Gordoniaceae</taxon>
        <taxon>Gordonia</taxon>
    </lineage>
</organism>
<dbReference type="SMART" id="SM00346">
    <property type="entry name" value="HTH_ICLR"/>
    <property type="match status" value="1"/>
</dbReference>
<dbReference type="PANTHER" id="PTHR30136">
    <property type="entry name" value="HELIX-TURN-HELIX TRANSCRIPTIONAL REGULATOR, ICLR FAMILY"/>
    <property type="match status" value="1"/>
</dbReference>
<dbReference type="InterPro" id="IPR014757">
    <property type="entry name" value="Tscrpt_reg_IclR_C"/>
</dbReference>
<accession>A0A840F299</accession>
<keyword evidence="1" id="KW-0319">Glycerol metabolism</keyword>
<dbReference type="FunFam" id="1.10.10.10:FF:000056">
    <property type="entry name" value="IclR family transcriptional regulator"/>
    <property type="match status" value="1"/>
</dbReference>
<evidence type="ECO:0000256" key="4">
    <source>
        <dbReference type="ARBA" id="ARBA00023163"/>
    </source>
</evidence>
<dbReference type="Gene3D" id="3.30.450.40">
    <property type="match status" value="1"/>
</dbReference>
<keyword evidence="4" id="KW-0804">Transcription</keyword>
<dbReference type="PROSITE" id="PS51078">
    <property type="entry name" value="ICLR_ED"/>
    <property type="match status" value="1"/>
</dbReference>
<evidence type="ECO:0000313" key="9">
    <source>
        <dbReference type="EMBL" id="MBB4133697.1"/>
    </source>
</evidence>
<evidence type="ECO:0000259" key="7">
    <source>
        <dbReference type="PROSITE" id="PS51077"/>
    </source>
</evidence>
<dbReference type="InterPro" id="IPR050707">
    <property type="entry name" value="HTH_MetabolicPath_Reg"/>
</dbReference>
<dbReference type="SUPFAM" id="SSF46785">
    <property type="entry name" value="Winged helix' DNA-binding domain"/>
    <property type="match status" value="1"/>
</dbReference>
<dbReference type="GO" id="GO:0045892">
    <property type="term" value="P:negative regulation of DNA-templated transcription"/>
    <property type="evidence" value="ECO:0007669"/>
    <property type="project" value="TreeGrafter"/>
</dbReference>
<dbReference type="GO" id="GO:0003700">
    <property type="term" value="F:DNA-binding transcription factor activity"/>
    <property type="evidence" value="ECO:0007669"/>
    <property type="project" value="TreeGrafter"/>
</dbReference>
<evidence type="ECO:0000256" key="2">
    <source>
        <dbReference type="ARBA" id="ARBA00023015"/>
    </source>
</evidence>
<dbReference type="PANTHER" id="PTHR30136:SF2">
    <property type="entry name" value="TRANSCRIPTIONAL REGULATOR ICLR"/>
    <property type="match status" value="1"/>
</dbReference>
<feature type="domain" description="HTH iclR-type" evidence="7">
    <location>
        <begin position="53"/>
        <end position="114"/>
    </location>
</feature>
<comment type="caution">
    <text evidence="9">The sequence shown here is derived from an EMBL/GenBank/DDBJ whole genome shotgun (WGS) entry which is preliminary data.</text>
</comment>
<dbReference type="GO" id="GO:0006071">
    <property type="term" value="P:glycerol metabolic process"/>
    <property type="evidence" value="ECO:0007669"/>
    <property type="project" value="UniProtKB-KW"/>
</dbReference>
<evidence type="ECO:0000256" key="5">
    <source>
        <dbReference type="ARBA" id="ARBA00058938"/>
    </source>
</evidence>
<feature type="domain" description="IclR-ED" evidence="8">
    <location>
        <begin position="115"/>
        <end position="284"/>
    </location>
</feature>
<gene>
    <name evidence="9" type="ORF">BKA16_000249</name>
</gene>
<reference evidence="9 10" key="1">
    <citation type="submission" date="2020-08" db="EMBL/GenBank/DDBJ databases">
        <title>Sequencing the genomes of 1000 actinobacteria strains.</title>
        <authorList>
            <person name="Klenk H.-P."/>
        </authorList>
    </citation>
    <scope>NUCLEOTIDE SEQUENCE [LARGE SCALE GENOMIC DNA]</scope>
    <source>
        <strain evidence="9 10">DSM 45298</strain>
    </source>
</reference>
<dbReference type="GO" id="GO:0003677">
    <property type="term" value="F:DNA binding"/>
    <property type="evidence" value="ECO:0007669"/>
    <property type="project" value="UniProtKB-KW"/>
</dbReference>
<sequence length="295" mass="31420">MQVHYREHECGRLVRDGQVLARPGQVGAEPSRSAARRPILSISADVDEEIIVLKTVHRTSQVLSLFTPDAPEWGVSEVARRLSVPKSNTHDVMSSLTEVGFLQRTSAGRYRLGWRLLSMSRSLLDSSEFEVRAAQILRKLATGTGLPVTVGVWDGRRVVSVAGAGPSPGTVLPAFSSALGKALLAHQPWDDVRAALASTTGSAPVSAADLSRQLAEVRRTAVSLDDEETVAGHSCVGTVIRNAGGEVTAALSVCMPAERMRARRQDYSSLLRGAADALSVTLRRSAVPAAVRPTG</sequence>
<dbReference type="RefSeq" id="WP_183368855.1">
    <property type="nucleotide sequence ID" value="NZ_BAABHL010000022.1"/>
</dbReference>
<dbReference type="InterPro" id="IPR005471">
    <property type="entry name" value="Tscrpt_reg_IclR_N"/>
</dbReference>
<keyword evidence="2" id="KW-0805">Transcription regulation</keyword>
<dbReference type="Gene3D" id="1.10.10.10">
    <property type="entry name" value="Winged helix-like DNA-binding domain superfamily/Winged helix DNA-binding domain"/>
    <property type="match status" value="1"/>
</dbReference>
<evidence type="ECO:0000256" key="1">
    <source>
        <dbReference type="ARBA" id="ARBA00022798"/>
    </source>
</evidence>
<evidence type="ECO:0000313" key="10">
    <source>
        <dbReference type="Proteomes" id="UP000551501"/>
    </source>
</evidence>
<dbReference type="Pfam" id="PF01614">
    <property type="entry name" value="IclR_C"/>
    <property type="match status" value="1"/>
</dbReference>
<name>A0A840F299_9ACTN</name>
<dbReference type="EMBL" id="JACIFP010000001">
    <property type="protein sequence ID" value="MBB4133697.1"/>
    <property type="molecule type" value="Genomic_DNA"/>
</dbReference>
<dbReference type="InterPro" id="IPR036388">
    <property type="entry name" value="WH-like_DNA-bd_sf"/>
</dbReference>
<evidence type="ECO:0000256" key="3">
    <source>
        <dbReference type="ARBA" id="ARBA00023125"/>
    </source>
</evidence>
<dbReference type="InterPro" id="IPR036390">
    <property type="entry name" value="WH_DNA-bd_sf"/>
</dbReference>